<dbReference type="Pfam" id="PF01195">
    <property type="entry name" value="Pept_tRNA_hydro"/>
    <property type="match status" value="1"/>
</dbReference>
<name>A0ABV1DXX7_9FIRM</name>
<dbReference type="Gene3D" id="3.40.50.1470">
    <property type="entry name" value="Peptidyl-tRNA hydrolase"/>
    <property type="match status" value="1"/>
</dbReference>
<dbReference type="EC" id="3.1.1.29" evidence="1 7"/>
<dbReference type="GO" id="GO:0004045">
    <property type="term" value="F:peptidyl-tRNA hydrolase activity"/>
    <property type="evidence" value="ECO:0007669"/>
    <property type="project" value="UniProtKB-EC"/>
</dbReference>
<evidence type="ECO:0000256" key="7">
    <source>
        <dbReference type="HAMAP-Rule" id="MF_00083"/>
    </source>
</evidence>
<keyword evidence="11" id="KW-1185">Reference proteome</keyword>
<gene>
    <name evidence="7 10" type="primary">pth</name>
    <name evidence="10" type="ORF">WMO26_03595</name>
</gene>
<evidence type="ECO:0000256" key="9">
    <source>
        <dbReference type="RuleBase" id="RU004320"/>
    </source>
</evidence>
<evidence type="ECO:0000256" key="3">
    <source>
        <dbReference type="ARBA" id="ARBA00022801"/>
    </source>
</evidence>
<dbReference type="Proteomes" id="UP001489509">
    <property type="component" value="Unassembled WGS sequence"/>
</dbReference>
<accession>A0ABV1DXX7</accession>
<evidence type="ECO:0000256" key="8">
    <source>
        <dbReference type="RuleBase" id="RU000673"/>
    </source>
</evidence>
<comment type="catalytic activity">
    <reaction evidence="7 8">
        <text>an N-acyl-L-alpha-aminoacyl-tRNA + H2O = an N-acyl-L-amino acid + a tRNA + H(+)</text>
        <dbReference type="Rhea" id="RHEA:54448"/>
        <dbReference type="Rhea" id="RHEA-COMP:10123"/>
        <dbReference type="Rhea" id="RHEA-COMP:13883"/>
        <dbReference type="ChEBI" id="CHEBI:15377"/>
        <dbReference type="ChEBI" id="CHEBI:15378"/>
        <dbReference type="ChEBI" id="CHEBI:59874"/>
        <dbReference type="ChEBI" id="CHEBI:78442"/>
        <dbReference type="ChEBI" id="CHEBI:138191"/>
        <dbReference type="EC" id="3.1.1.29"/>
    </reaction>
</comment>
<comment type="subunit">
    <text evidence="7">Monomer.</text>
</comment>
<dbReference type="PROSITE" id="PS01195">
    <property type="entry name" value="PEPT_TRNA_HYDROL_1"/>
    <property type="match status" value="1"/>
</dbReference>
<evidence type="ECO:0000256" key="2">
    <source>
        <dbReference type="ARBA" id="ARBA00022555"/>
    </source>
</evidence>
<evidence type="ECO:0000256" key="6">
    <source>
        <dbReference type="ARBA" id="ARBA00050038"/>
    </source>
</evidence>
<evidence type="ECO:0000256" key="4">
    <source>
        <dbReference type="ARBA" id="ARBA00022884"/>
    </source>
</evidence>
<comment type="caution">
    <text evidence="10">The sequence shown here is derived from an EMBL/GenBank/DDBJ whole genome shotgun (WGS) entry which is preliminary data.</text>
</comment>
<feature type="site" description="Stabilizes the basic form of H active site to accept a proton" evidence="7">
    <location>
        <position position="106"/>
    </location>
</feature>
<feature type="active site" description="Proton acceptor" evidence="7">
    <location>
        <position position="34"/>
    </location>
</feature>
<comment type="similarity">
    <text evidence="5 7 9">Belongs to the PTH family.</text>
</comment>
<dbReference type="HAMAP" id="MF_00083">
    <property type="entry name" value="Pept_tRNA_hydro_bact"/>
    <property type="match status" value="1"/>
</dbReference>
<dbReference type="SUPFAM" id="SSF53178">
    <property type="entry name" value="Peptidyl-tRNA hydrolase-like"/>
    <property type="match status" value="1"/>
</dbReference>
<organism evidence="10 11">
    <name type="scientific">Solibaculum intestinale</name>
    <dbReference type="NCBI Taxonomy" id="3133165"/>
    <lineage>
        <taxon>Bacteria</taxon>
        <taxon>Bacillati</taxon>
        <taxon>Bacillota</taxon>
        <taxon>Clostridia</taxon>
        <taxon>Eubacteriales</taxon>
        <taxon>Oscillospiraceae</taxon>
        <taxon>Solibaculum</taxon>
    </lineage>
</organism>
<evidence type="ECO:0000313" key="10">
    <source>
        <dbReference type="EMBL" id="MEQ2439908.1"/>
    </source>
</evidence>
<comment type="function">
    <text evidence="7">Hydrolyzes ribosome-free peptidyl-tRNAs (with 1 or more amino acids incorporated), which drop off the ribosome during protein synthesis, or as a result of ribosome stalling.</text>
</comment>
<dbReference type="PANTHER" id="PTHR17224">
    <property type="entry name" value="PEPTIDYL-TRNA HYDROLASE"/>
    <property type="match status" value="1"/>
</dbReference>
<dbReference type="PROSITE" id="PS01196">
    <property type="entry name" value="PEPT_TRNA_HYDROL_2"/>
    <property type="match status" value="1"/>
</dbReference>
<dbReference type="RefSeq" id="WP_349218184.1">
    <property type="nucleotide sequence ID" value="NZ_JBBMFD010000003.1"/>
</dbReference>
<comment type="function">
    <text evidence="7">Catalyzes the release of premature peptidyl moieties from peptidyl-tRNA molecules trapped in stalled 50S ribosomal subunits, and thus maintains levels of free tRNAs and 50S ribosomes.</text>
</comment>
<dbReference type="InterPro" id="IPR036416">
    <property type="entry name" value="Pept_tRNA_hydro_sf"/>
</dbReference>
<proteinExistence type="inferred from homology"/>
<keyword evidence="3 7" id="KW-0378">Hydrolase</keyword>
<sequence>MFHPFCRPAQPAGPIEYLIVGLGNPGRKYETTRHNAGFLAVDRLAERHHAKIDRIKFKAVCADAQIAGVRCLLMKPQTFMNLSGEAVRDAAAFYKIPPQRVVVLFDDISLPPGRLRVRRKGSDGGHNGIKSILYLLGSDQFPRVKIGVGAKPRPEYDLADWVLSSFTKEEGEALSKALDAACDAAELLVQGKTDEAMNRCNGFVAGVGGEDAK</sequence>
<evidence type="ECO:0000256" key="1">
    <source>
        <dbReference type="ARBA" id="ARBA00013260"/>
    </source>
</evidence>
<evidence type="ECO:0000313" key="11">
    <source>
        <dbReference type="Proteomes" id="UP001489509"/>
    </source>
</evidence>
<comment type="subcellular location">
    <subcellularLocation>
        <location evidence="7">Cytoplasm</location>
    </subcellularLocation>
</comment>
<keyword evidence="2 7" id="KW-0820">tRNA-binding</keyword>
<feature type="binding site" evidence="7">
    <location>
        <position position="81"/>
    </location>
    <ligand>
        <name>tRNA</name>
        <dbReference type="ChEBI" id="CHEBI:17843"/>
    </ligand>
</feature>
<feature type="binding site" evidence="7">
    <location>
        <position position="29"/>
    </location>
    <ligand>
        <name>tRNA</name>
        <dbReference type="ChEBI" id="CHEBI:17843"/>
    </ligand>
</feature>
<keyword evidence="7" id="KW-0963">Cytoplasm</keyword>
<dbReference type="EMBL" id="JBBMFD010000003">
    <property type="protein sequence ID" value="MEQ2439908.1"/>
    <property type="molecule type" value="Genomic_DNA"/>
</dbReference>
<dbReference type="CDD" id="cd00462">
    <property type="entry name" value="PTH"/>
    <property type="match status" value="1"/>
</dbReference>
<feature type="site" description="Discriminates between blocked and unblocked aminoacyl-tRNA" evidence="7">
    <location>
        <position position="24"/>
    </location>
</feature>
<evidence type="ECO:0000256" key="5">
    <source>
        <dbReference type="ARBA" id="ARBA00038063"/>
    </source>
</evidence>
<keyword evidence="4 7" id="KW-0694">RNA-binding</keyword>
<dbReference type="InterPro" id="IPR018171">
    <property type="entry name" value="Pept_tRNA_hydro_CS"/>
</dbReference>
<feature type="binding site" evidence="7">
    <location>
        <position position="79"/>
    </location>
    <ligand>
        <name>tRNA</name>
        <dbReference type="ChEBI" id="CHEBI:17843"/>
    </ligand>
</feature>
<protein>
    <recommendedName>
        <fullName evidence="6 7">Peptidyl-tRNA hydrolase</fullName>
        <shortName evidence="7">Pth</shortName>
        <ecNumber evidence="1 7">3.1.1.29</ecNumber>
    </recommendedName>
</protein>
<dbReference type="NCBIfam" id="TIGR00447">
    <property type="entry name" value="pth"/>
    <property type="match status" value="1"/>
</dbReference>
<dbReference type="InterPro" id="IPR001328">
    <property type="entry name" value="Pept_tRNA_hydro"/>
</dbReference>
<dbReference type="PANTHER" id="PTHR17224:SF1">
    <property type="entry name" value="PEPTIDYL-TRNA HYDROLASE"/>
    <property type="match status" value="1"/>
</dbReference>
<feature type="binding site" evidence="7">
    <location>
        <position position="127"/>
    </location>
    <ligand>
        <name>tRNA</name>
        <dbReference type="ChEBI" id="CHEBI:17843"/>
    </ligand>
</feature>
<reference evidence="10 11" key="1">
    <citation type="submission" date="2024-03" db="EMBL/GenBank/DDBJ databases">
        <title>Human intestinal bacterial collection.</title>
        <authorList>
            <person name="Pauvert C."/>
            <person name="Hitch T.C.A."/>
            <person name="Clavel T."/>
        </authorList>
    </citation>
    <scope>NUCLEOTIDE SEQUENCE [LARGE SCALE GENOMIC DNA]</scope>
    <source>
        <strain evidence="10 11">CLA-JM-H44</strain>
    </source>
</reference>